<dbReference type="Proteomes" id="UP000252479">
    <property type="component" value="Unassembled WGS sequence"/>
</dbReference>
<protein>
    <submittedName>
        <fullName evidence="5">LacI family DNA-binding transcriptional regulator</fullName>
    </submittedName>
</protein>
<dbReference type="GO" id="GO:0003700">
    <property type="term" value="F:DNA-binding transcription factor activity"/>
    <property type="evidence" value="ECO:0007669"/>
    <property type="project" value="TreeGrafter"/>
</dbReference>
<evidence type="ECO:0000256" key="3">
    <source>
        <dbReference type="ARBA" id="ARBA00023163"/>
    </source>
</evidence>
<keyword evidence="2 5" id="KW-0238">DNA-binding</keyword>
<keyword evidence="3" id="KW-0804">Transcription</keyword>
<gene>
    <name evidence="5" type="ORF">CIK83_13390</name>
</gene>
<dbReference type="RefSeq" id="WP_086958905.1">
    <property type="nucleotide sequence ID" value="NZ_AP018681.1"/>
</dbReference>
<dbReference type="GeneID" id="303189915"/>
<dbReference type="Pfam" id="PF13377">
    <property type="entry name" value="Peripla_BP_3"/>
    <property type="match status" value="1"/>
</dbReference>
<dbReference type="SUPFAM" id="SSF53822">
    <property type="entry name" value="Periplasmic binding protein-like I"/>
    <property type="match status" value="1"/>
</dbReference>
<dbReference type="PROSITE" id="PS00356">
    <property type="entry name" value="HTH_LACI_1"/>
    <property type="match status" value="1"/>
</dbReference>
<proteinExistence type="predicted"/>
<dbReference type="OrthoDB" id="9798934at2"/>
<dbReference type="AlphaFoldDB" id="A0A368LIH4"/>
<dbReference type="PANTHER" id="PTHR30146">
    <property type="entry name" value="LACI-RELATED TRANSCRIPTIONAL REPRESSOR"/>
    <property type="match status" value="1"/>
</dbReference>
<evidence type="ECO:0000256" key="2">
    <source>
        <dbReference type="ARBA" id="ARBA00023125"/>
    </source>
</evidence>
<evidence type="ECO:0000313" key="5">
    <source>
        <dbReference type="EMBL" id="RCS70425.1"/>
    </source>
</evidence>
<feature type="domain" description="HTH lacI-type" evidence="4">
    <location>
        <begin position="2"/>
        <end position="56"/>
    </location>
</feature>
<dbReference type="InterPro" id="IPR010982">
    <property type="entry name" value="Lambda_DNA-bd_dom_sf"/>
</dbReference>
<dbReference type="EMBL" id="QPGL01000002">
    <property type="protein sequence ID" value="RCS70425.1"/>
    <property type="molecule type" value="Genomic_DNA"/>
</dbReference>
<dbReference type="InterPro" id="IPR028082">
    <property type="entry name" value="Peripla_BP_I"/>
</dbReference>
<sequence>MATIKDVAKEANVSIATVSRVINKSPKASKASIESVTVAMKKLGYRPNAAARALVSQSTQTIGVLVGDVSDPFFGSMVKAIDTVASQQGKHLLIGNGYHSAKKEREAIELLINHRCEALVIHSKSLTSEELISFAEEVPGLVLINRFIPDIAERCIALDNHKGSYLATEYLIKHGHQHIGYICSNHDIEDTHQRKAGYLQALKDNGLSHSENYIEYGSPDEEGGEHAMTNLLAKGLPLTAIATYNDYMAAGTLSVLEENGIEAPKDMSIIGFDNGLIAKYLHPKLTTVRYPIQMMAEKAADLALRLANKEEAKADTTMFVPTLVKRVSVEQA</sequence>
<dbReference type="GO" id="GO:0000976">
    <property type="term" value="F:transcription cis-regulatory region binding"/>
    <property type="evidence" value="ECO:0007669"/>
    <property type="project" value="TreeGrafter"/>
</dbReference>
<dbReference type="InterPro" id="IPR000843">
    <property type="entry name" value="HTH_LacI"/>
</dbReference>
<dbReference type="Pfam" id="PF00356">
    <property type="entry name" value="LacI"/>
    <property type="match status" value="1"/>
</dbReference>
<dbReference type="CDD" id="cd06270">
    <property type="entry name" value="PBP1_GalS-like"/>
    <property type="match status" value="1"/>
</dbReference>
<keyword evidence="1" id="KW-0805">Transcription regulation</keyword>
<dbReference type="SUPFAM" id="SSF47413">
    <property type="entry name" value="lambda repressor-like DNA-binding domains"/>
    <property type="match status" value="1"/>
</dbReference>
<dbReference type="InterPro" id="IPR046335">
    <property type="entry name" value="LacI/GalR-like_sensor"/>
</dbReference>
<keyword evidence="6" id="KW-1185">Reference proteome</keyword>
<dbReference type="Gene3D" id="1.10.260.40">
    <property type="entry name" value="lambda repressor-like DNA-binding domains"/>
    <property type="match status" value="1"/>
</dbReference>
<name>A0A368LIH4_9VIBR</name>
<accession>A0A368LIH4</accession>
<dbReference type="PRINTS" id="PR00036">
    <property type="entry name" value="HTHLACI"/>
</dbReference>
<evidence type="ECO:0000256" key="1">
    <source>
        <dbReference type="ARBA" id="ARBA00023015"/>
    </source>
</evidence>
<evidence type="ECO:0000259" key="4">
    <source>
        <dbReference type="PROSITE" id="PS50932"/>
    </source>
</evidence>
<evidence type="ECO:0000313" key="6">
    <source>
        <dbReference type="Proteomes" id="UP000252479"/>
    </source>
</evidence>
<reference evidence="5 6" key="1">
    <citation type="journal article" date="2017" name="Elife">
        <title>Extensive horizontal gene transfer in cheese-associated bacteria.</title>
        <authorList>
            <person name="Bonham K.S."/>
            <person name="Wolfe B.E."/>
            <person name="Dutton R.J."/>
        </authorList>
    </citation>
    <scope>NUCLEOTIDE SEQUENCE [LARGE SCALE GENOMIC DNA]</scope>
    <source>
        <strain evidence="5 6">JB196</strain>
    </source>
</reference>
<dbReference type="PROSITE" id="PS50932">
    <property type="entry name" value="HTH_LACI_2"/>
    <property type="match status" value="1"/>
</dbReference>
<dbReference type="CDD" id="cd01392">
    <property type="entry name" value="HTH_LacI"/>
    <property type="match status" value="1"/>
</dbReference>
<organism evidence="5 6">
    <name type="scientific">Vibrio casei</name>
    <dbReference type="NCBI Taxonomy" id="673372"/>
    <lineage>
        <taxon>Bacteria</taxon>
        <taxon>Pseudomonadati</taxon>
        <taxon>Pseudomonadota</taxon>
        <taxon>Gammaproteobacteria</taxon>
        <taxon>Vibrionales</taxon>
        <taxon>Vibrionaceae</taxon>
        <taxon>Vibrio</taxon>
    </lineage>
</organism>
<dbReference type="PANTHER" id="PTHR30146:SF98">
    <property type="entry name" value="HTH-TYPE TRANSCRIPTIONAL REGULATOR GALR"/>
    <property type="match status" value="1"/>
</dbReference>
<dbReference type="Gene3D" id="3.40.50.2300">
    <property type="match status" value="2"/>
</dbReference>
<dbReference type="SMART" id="SM00354">
    <property type="entry name" value="HTH_LACI"/>
    <property type="match status" value="1"/>
</dbReference>
<comment type="caution">
    <text evidence="5">The sequence shown here is derived from an EMBL/GenBank/DDBJ whole genome shotgun (WGS) entry which is preliminary data.</text>
</comment>